<dbReference type="PROSITE" id="PS52029">
    <property type="entry name" value="LD_TPASE"/>
    <property type="match status" value="1"/>
</dbReference>
<dbReference type="InterPro" id="IPR050979">
    <property type="entry name" value="LD-transpeptidase"/>
</dbReference>
<comment type="pathway">
    <text evidence="1 7">Cell wall biogenesis; peptidoglycan biosynthesis.</text>
</comment>
<keyword evidence="2" id="KW-0808">Transferase</keyword>
<evidence type="ECO:0000256" key="3">
    <source>
        <dbReference type="ARBA" id="ARBA00022960"/>
    </source>
</evidence>
<proteinExistence type="predicted"/>
<name>A0ABV8DS75_9NOCA</name>
<keyword evidence="8" id="KW-0732">Signal</keyword>
<dbReference type="SUPFAM" id="SSF141523">
    <property type="entry name" value="L,D-transpeptidase catalytic domain-like"/>
    <property type="match status" value="1"/>
</dbReference>
<evidence type="ECO:0000313" key="10">
    <source>
        <dbReference type="EMBL" id="MFC3962843.1"/>
    </source>
</evidence>
<dbReference type="Gene3D" id="2.60.40.3710">
    <property type="match status" value="1"/>
</dbReference>
<feature type="active site" description="Nucleophile" evidence="7">
    <location>
        <position position="225"/>
    </location>
</feature>
<evidence type="ECO:0000256" key="7">
    <source>
        <dbReference type="PROSITE-ProRule" id="PRU01373"/>
    </source>
</evidence>
<feature type="signal peptide" evidence="8">
    <location>
        <begin position="1"/>
        <end position="27"/>
    </location>
</feature>
<dbReference type="RefSeq" id="WP_378612602.1">
    <property type="nucleotide sequence ID" value="NZ_JBHSAX010000013.1"/>
</dbReference>
<dbReference type="PANTHER" id="PTHR30582">
    <property type="entry name" value="L,D-TRANSPEPTIDASE"/>
    <property type="match status" value="1"/>
</dbReference>
<dbReference type="InterPro" id="IPR005490">
    <property type="entry name" value="LD_TPept_cat_dom"/>
</dbReference>
<keyword evidence="4 7" id="KW-0573">Peptidoglycan synthesis</keyword>
<dbReference type="InterPro" id="IPR038063">
    <property type="entry name" value="Transpep_catalytic_dom"/>
</dbReference>
<dbReference type="Pfam" id="PF03734">
    <property type="entry name" value="YkuD"/>
    <property type="match status" value="1"/>
</dbReference>
<evidence type="ECO:0000256" key="4">
    <source>
        <dbReference type="ARBA" id="ARBA00022984"/>
    </source>
</evidence>
<keyword evidence="3 7" id="KW-0133">Cell shape</keyword>
<comment type="caution">
    <text evidence="10">The sequence shown here is derived from an EMBL/GenBank/DDBJ whole genome shotgun (WGS) entry which is preliminary data.</text>
</comment>
<evidence type="ECO:0000256" key="6">
    <source>
        <dbReference type="ARBA" id="ARBA00023316"/>
    </source>
</evidence>
<dbReference type="Proteomes" id="UP001595696">
    <property type="component" value="Unassembled WGS sequence"/>
</dbReference>
<keyword evidence="5" id="KW-0012">Acyltransferase</keyword>
<dbReference type="InterPro" id="IPR041280">
    <property type="entry name" value="Big_10"/>
</dbReference>
<feature type="active site" description="Proton donor/acceptor" evidence="7">
    <location>
        <position position="207"/>
    </location>
</feature>
<organism evidence="10 11">
    <name type="scientific">Nocardia jiangsuensis</name>
    <dbReference type="NCBI Taxonomy" id="1691563"/>
    <lineage>
        <taxon>Bacteria</taxon>
        <taxon>Bacillati</taxon>
        <taxon>Actinomycetota</taxon>
        <taxon>Actinomycetes</taxon>
        <taxon>Mycobacteriales</taxon>
        <taxon>Nocardiaceae</taxon>
        <taxon>Nocardia</taxon>
    </lineage>
</organism>
<accession>A0ABV8DS75</accession>
<dbReference type="Gene3D" id="2.40.440.10">
    <property type="entry name" value="L,D-transpeptidase catalytic domain-like"/>
    <property type="match status" value="1"/>
</dbReference>
<keyword evidence="6 7" id="KW-0961">Cell wall biogenesis/degradation</keyword>
<reference evidence="11" key="1">
    <citation type="journal article" date="2019" name="Int. J. Syst. Evol. Microbiol.">
        <title>The Global Catalogue of Microorganisms (GCM) 10K type strain sequencing project: providing services to taxonomists for standard genome sequencing and annotation.</title>
        <authorList>
            <consortium name="The Broad Institute Genomics Platform"/>
            <consortium name="The Broad Institute Genome Sequencing Center for Infectious Disease"/>
            <person name="Wu L."/>
            <person name="Ma J."/>
        </authorList>
    </citation>
    <scope>NUCLEOTIDE SEQUENCE [LARGE SCALE GENOMIC DNA]</scope>
    <source>
        <strain evidence="11">CGMCC 4.7330</strain>
    </source>
</reference>
<protein>
    <submittedName>
        <fullName evidence="10">L,D-transpeptidase</fullName>
    </submittedName>
</protein>
<dbReference type="CDD" id="cd16913">
    <property type="entry name" value="YkuD_like"/>
    <property type="match status" value="1"/>
</dbReference>
<dbReference type="EMBL" id="JBHSAX010000013">
    <property type="protein sequence ID" value="MFC3962843.1"/>
    <property type="molecule type" value="Genomic_DNA"/>
</dbReference>
<evidence type="ECO:0000313" key="11">
    <source>
        <dbReference type="Proteomes" id="UP001595696"/>
    </source>
</evidence>
<feature type="chain" id="PRO_5045730872" evidence="8">
    <location>
        <begin position="28"/>
        <end position="250"/>
    </location>
</feature>
<dbReference type="PANTHER" id="PTHR30582:SF2">
    <property type="entry name" value="L,D-TRANSPEPTIDASE YCIB-RELATED"/>
    <property type="match status" value="1"/>
</dbReference>
<evidence type="ECO:0000256" key="8">
    <source>
        <dbReference type="SAM" id="SignalP"/>
    </source>
</evidence>
<evidence type="ECO:0000259" key="9">
    <source>
        <dbReference type="PROSITE" id="PS52029"/>
    </source>
</evidence>
<gene>
    <name evidence="10" type="ORF">ACFO0B_12690</name>
</gene>
<sequence>MRSACRPLFLLAAVVALAVTGAGTAFGSIAAAPATPAIVAISPSDGTTVGIYPPVTVRYAAPVTDRAAAERALTVLAPEAVPGHVTWRGATEMTWLPESYLPARTRVQVFAAGWRTEFETNAGFSAEGDISAHTFTVSIGGVPVRTMPASYGKPGWETPAGTFPILEKFRRVTFDSRTIGIPLSSPEGYLIQGEYAERLTWGGVFVHSAPWSVESQGSANVSHGCVNLAPDDAAWFYENAGIGDPVQLHW</sequence>
<dbReference type="Pfam" id="PF17964">
    <property type="entry name" value="Big_10"/>
    <property type="match status" value="1"/>
</dbReference>
<evidence type="ECO:0000256" key="2">
    <source>
        <dbReference type="ARBA" id="ARBA00022679"/>
    </source>
</evidence>
<feature type="domain" description="L,D-TPase catalytic" evidence="9">
    <location>
        <begin position="124"/>
        <end position="249"/>
    </location>
</feature>
<keyword evidence="11" id="KW-1185">Reference proteome</keyword>
<evidence type="ECO:0000256" key="5">
    <source>
        <dbReference type="ARBA" id="ARBA00023315"/>
    </source>
</evidence>
<evidence type="ECO:0000256" key="1">
    <source>
        <dbReference type="ARBA" id="ARBA00004752"/>
    </source>
</evidence>